<proteinExistence type="predicted"/>
<protein>
    <submittedName>
        <fullName evidence="1">Uncharacterized protein</fullName>
    </submittedName>
</protein>
<keyword evidence="2" id="KW-1185">Reference proteome</keyword>
<organism evidence="1 2">
    <name type="scientific">Colletotrichum destructivum</name>
    <dbReference type="NCBI Taxonomy" id="34406"/>
    <lineage>
        <taxon>Eukaryota</taxon>
        <taxon>Fungi</taxon>
        <taxon>Dikarya</taxon>
        <taxon>Ascomycota</taxon>
        <taxon>Pezizomycotina</taxon>
        <taxon>Sordariomycetes</taxon>
        <taxon>Hypocreomycetidae</taxon>
        <taxon>Glomerellales</taxon>
        <taxon>Glomerellaceae</taxon>
        <taxon>Colletotrichum</taxon>
        <taxon>Colletotrichum destructivum species complex</taxon>
    </lineage>
</organism>
<accession>A0AAX4ILI4</accession>
<evidence type="ECO:0000313" key="2">
    <source>
        <dbReference type="Proteomes" id="UP001322277"/>
    </source>
</evidence>
<dbReference type="GeneID" id="87945868"/>
<sequence>MVPSLVLPGDDSDDGQITDVNNPVLRHSFSEQPSVSEMVSGQDHHHYCTSHEIWAGGLTLALSCVGDGSSLTDKWLDEPCSQCRKTAQPTFSITQPRSGLHLVPFFESQYR</sequence>
<gene>
    <name evidence="1" type="ORF">CDEST_09365</name>
</gene>
<dbReference type="AlphaFoldDB" id="A0AAX4ILI4"/>
<dbReference type="Proteomes" id="UP001322277">
    <property type="component" value="Chromosome 6"/>
</dbReference>
<dbReference type="EMBL" id="CP137310">
    <property type="protein sequence ID" value="WQF84351.1"/>
    <property type="molecule type" value="Genomic_DNA"/>
</dbReference>
<name>A0AAX4ILI4_9PEZI</name>
<dbReference type="RefSeq" id="XP_062781575.1">
    <property type="nucleotide sequence ID" value="XM_062925524.1"/>
</dbReference>
<reference evidence="2" key="1">
    <citation type="journal article" date="2023" name="bioRxiv">
        <title>Complete genome of the Medicago anthracnose fungus, Colletotrichum destructivum, reveals a mini-chromosome-like region within a core chromosome.</title>
        <authorList>
            <person name="Lapalu N."/>
            <person name="Simon A."/>
            <person name="Lu A."/>
            <person name="Plaumann P.-L."/>
            <person name="Amselem J."/>
            <person name="Pigne S."/>
            <person name="Auger A."/>
            <person name="Koch C."/>
            <person name="Dallery J.-F."/>
            <person name="O'Connell R.J."/>
        </authorList>
    </citation>
    <scope>NUCLEOTIDE SEQUENCE [LARGE SCALE GENOMIC DNA]</scope>
    <source>
        <strain evidence="2">CBS 520.97</strain>
    </source>
</reference>
<evidence type="ECO:0000313" key="1">
    <source>
        <dbReference type="EMBL" id="WQF84351.1"/>
    </source>
</evidence>
<dbReference type="KEGG" id="cdet:87945868"/>